<dbReference type="EMBL" id="WJKJ01000175">
    <property type="protein sequence ID" value="MBD3364650.1"/>
    <property type="molecule type" value="Genomic_DNA"/>
</dbReference>
<gene>
    <name evidence="2" type="ORF">GF359_05495</name>
</gene>
<feature type="transmembrane region" description="Helical" evidence="1">
    <location>
        <begin position="43"/>
        <end position="66"/>
    </location>
</feature>
<evidence type="ECO:0000256" key="1">
    <source>
        <dbReference type="SAM" id="Phobius"/>
    </source>
</evidence>
<feature type="transmembrane region" description="Helical" evidence="1">
    <location>
        <begin position="184"/>
        <end position="207"/>
    </location>
</feature>
<dbReference type="AlphaFoldDB" id="A0A9D5QE30"/>
<feature type="transmembrane region" description="Helical" evidence="1">
    <location>
        <begin position="151"/>
        <end position="172"/>
    </location>
</feature>
<feature type="transmembrane region" description="Helical" evidence="1">
    <location>
        <begin position="219"/>
        <end position="241"/>
    </location>
</feature>
<feature type="transmembrane region" description="Helical" evidence="1">
    <location>
        <begin position="78"/>
        <end position="100"/>
    </location>
</feature>
<proteinExistence type="predicted"/>
<keyword evidence="1" id="KW-1133">Transmembrane helix</keyword>
<keyword evidence="1" id="KW-0472">Membrane</keyword>
<reference evidence="2" key="1">
    <citation type="submission" date="2019-11" db="EMBL/GenBank/DDBJ databases">
        <title>Microbial mats filling the niche in hypersaline microbial mats.</title>
        <authorList>
            <person name="Wong H.L."/>
            <person name="Macleod F.I."/>
            <person name="White R.A. III"/>
            <person name="Burns B.P."/>
        </authorList>
    </citation>
    <scope>NUCLEOTIDE SEQUENCE</scope>
    <source>
        <strain evidence="2">Bin_327</strain>
    </source>
</reference>
<feature type="transmembrane region" description="Helical" evidence="1">
    <location>
        <begin position="247"/>
        <end position="264"/>
    </location>
</feature>
<accession>A0A9D5QE30</accession>
<sequence>MDKSKRSQFWFYFVLVSILAVCVFLHLSFALDIEGLNGIWRNISYIVEIAAGFVGFTAAFFFATVAARMKVRGAERSILILITLTSIFFGAALILVGVMFKFAGDETLTHSFLTPGNLAPLGSFLAASIAAVIAILILIRNSYLIMSRSQLLTTVIISLLVLGSFIALFFTSLLGIELSGVVKIASLFLAVVCIFSSVGMVFALIAFGKGRGGVFWRDLSLGILFLAVSGLGFFLCLAFKADHWKGLPILGFAAGISLMAHSGYRRWRVLQTRS</sequence>
<evidence type="ECO:0000313" key="3">
    <source>
        <dbReference type="Proteomes" id="UP000630660"/>
    </source>
</evidence>
<dbReference type="Proteomes" id="UP000630660">
    <property type="component" value="Unassembled WGS sequence"/>
</dbReference>
<keyword evidence="1" id="KW-0812">Transmembrane</keyword>
<protein>
    <submittedName>
        <fullName evidence="2">Uncharacterized protein</fullName>
    </submittedName>
</protein>
<organism evidence="2 3">
    <name type="scientific">candidate division WOR-3 bacterium</name>
    <dbReference type="NCBI Taxonomy" id="2052148"/>
    <lineage>
        <taxon>Bacteria</taxon>
        <taxon>Bacteria division WOR-3</taxon>
    </lineage>
</organism>
<evidence type="ECO:0000313" key="2">
    <source>
        <dbReference type="EMBL" id="MBD3364650.1"/>
    </source>
</evidence>
<feature type="transmembrane region" description="Helical" evidence="1">
    <location>
        <begin position="120"/>
        <end position="139"/>
    </location>
</feature>
<feature type="transmembrane region" description="Helical" evidence="1">
    <location>
        <begin position="9"/>
        <end position="31"/>
    </location>
</feature>
<name>A0A9D5QE30_UNCW3</name>
<comment type="caution">
    <text evidence="2">The sequence shown here is derived from an EMBL/GenBank/DDBJ whole genome shotgun (WGS) entry which is preliminary data.</text>
</comment>